<dbReference type="EMBL" id="JARKIE010000072">
    <property type="protein sequence ID" value="KAJ7689430.1"/>
    <property type="molecule type" value="Genomic_DNA"/>
</dbReference>
<accession>A0AAD7DE76</accession>
<gene>
    <name evidence="2" type="ORF">B0H17DRAFT_883851</name>
</gene>
<proteinExistence type="predicted"/>
<dbReference type="Gene3D" id="3.40.50.261">
    <property type="entry name" value="Succinyl-CoA synthetase domains"/>
    <property type="match status" value="1"/>
</dbReference>
<organism evidence="2 3">
    <name type="scientific">Mycena rosella</name>
    <name type="common">Pink bonnet</name>
    <name type="synonym">Agaricus rosellus</name>
    <dbReference type="NCBI Taxonomy" id="1033263"/>
    <lineage>
        <taxon>Eukaryota</taxon>
        <taxon>Fungi</taxon>
        <taxon>Dikarya</taxon>
        <taxon>Basidiomycota</taxon>
        <taxon>Agaricomycotina</taxon>
        <taxon>Agaricomycetes</taxon>
        <taxon>Agaricomycetidae</taxon>
        <taxon>Agaricales</taxon>
        <taxon>Marasmiineae</taxon>
        <taxon>Mycenaceae</taxon>
        <taxon>Mycena</taxon>
    </lineage>
</organism>
<protein>
    <recommendedName>
        <fullName evidence="1">ATP-citrate synthase citrate-binding domain-containing protein</fullName>
    </recommendedName>
</protein>
<feature type="non-terminal residue" evidence="2">
    <location>
        <position position="1"/>
    </location>
</feature>
<feature type="non-terminal residue" evidence="2">
    <location>
        <position position="128"/>
    </location>
</feature>
<sequence>LDVPTGTSFKLTVLKAKAASGPVAGGGASVVYSDAITAHGFARELANYGEYSGAPVRTIISLITHGTHPEHKILIISGGIADFTNIAATFKGIIHAIKEFKSGLVNHNVKIYVHCGGPNYQEGLRAMR</sequence>
<keyword evidence="3" id="KW-1185">Reference proteome</keyword>
<dbReference type="Pfam" id="PF16114">
    <property type="entry name" value="Citrate_bind"/>
    <property type="match status" value="1"/>
</dbReference>
<evidence type="ECO:0000313" key="3">
    <source>
        <dbReference type="Proteomes" id="UP001221757"/>
    </source>
</evidence>
<reference evidence="2" key="1">
    <citation type="submission" date="2023-03" db="EMBL/GenBank/DDBJ databases">
        <title>Massive genome expansion in bonnet fungi (Mycena s.s.) driven by repeated elements and novel gene families across ecological guilds.</title>
        <authorList>
            <consortium name="Lawrence Berkeley National Laboratory"/>
            <person name="Harder C.B."/>
            <person name="Miyauchi S."/>
            <person name="Viragh M."/>
            <person name="Kuo A."/>
            <person name="Thoen E."/>
            <person name="Andreopoulos B."/>
            <person name="Lu D."/>
            <person name="Skrede I."/>
            <person name="Drula E."/>
            <person name="Henrissat B."/>
            <person name="Morin E."/>
            <person name="Kohler A."/>
            <person name="Barry K."/>
            <person name="LaButti K."/>
            <person name="Morin E."/>
            <person name="Salamov A."/>
            <person name="Lipzen A."/>
            <person name="Mereny Z."/>
            <person name="Hegedus B."/>
            <person name="Baldrian P."/>
            <person name="Stursova M."/>
            <person name="Weitz H."/>
            <person name="Taylor A."/>
            <person name="Grigoriev I.V."/>
            <person name="Nagy L.G."/>
            <person name="Martin F."/>
            <person name="Kauserud H."/>
        </authorList>
    </citation>
    <scope>NUCLEOTIDE SEQUENCE</scope>
    <source>
        <strain evidence="2">CBHHK067</strain>
    </source>
</reference>
<dbReference type="InterPro" id="IPR032263">
    <property type="entry name" value="Citrate-bd"/>
</dbReference>
<name>A0AAD7DE76_MYCRO</name>
<comment type="caution">
    <text evidence="2">The sequence shown here is derived from an EMBL/GenBank/DDBJ whole genome shotgun (WGS) entry which is preliminary data.</text>
</comment>
<feature type="domain" description="ATP-citrate synthase citrate-binding" evidence="1">
    <location>
        <begin position="1"/>
        <end position="128"/>
    </location>
</feature>
<evidence type="ECO:0000313" key="2">
    <source>
        <dbReference type="EMBL" id="KAJ7689430.1"/>
    </source>
</evidence>
<dbReference type="AlphaFoldDB" id="A0AAD7DE76"/>
<dbReference type="Proteomes" id="UP001221757">
    <property type="component" value="Unassembled WGS sequence"/>
</dbReference>
<dbReference type="InterPro" id="IPR016102">
    <property type="entry name" value="Succinyl-CoA_synth-like"/>
</dbReference>
<evidence type="ECO:0000259" key="1">
    <source>
        <dbReference type="Pfam" id="PF16114"/>
    </source>
</evidence>
<dbReference type="SUPFAM" id="SSF52210">
    <property type="entry name" value="Succinyl-CoA synthetase domains"/>
    <property type="match status" value="1"/>
</dbReference>